<accession>A0A7C0VC85</accession>
<reference evidence="1" key="1">
    <citation type="journal article" date="2020" name="mSystems">
        <title>Genome- and Community-Level Interaction Insights into Carbon Utilization and Element Cycling Functions of Hydrothermarchaeota in Hydrothermal Sediment.</title>
        <authorList>
            <person name="Zhou Z."/>
            <person name="Liu Y."/>
            <person name="Xu W."/>
            <person name="Pan J."/>
            <person name="Luo Z.H."/>
            <person name="Li M."/>
        </authorList>
    </citation>
    <scope>NUCLEOTIDE SEQUENCE [LARGE SCALE GENOMIC DNA]</scope>
    <source>
        <strain evidence="1">HyVt-102</strain>
    </source>
</reference>
<dbReference type="AlphaFoldDB" id="A0A7C0VC85"/>
<comment type="caution">
    <text evidence="1">The sequence shown here is derived from an EMBL/GenBank/DDBJ whole genome shotgun (WGS) entry which is preliminary data.</text>
</comment>
<dbReference type="InterPro" id="IPR025324">
    <property type="entry name" value="DUF4230"/>
</dbReference>
<name>A0A7C0VC85_UNCW3</name>
<organism evidence="1">
    <name type="scientific">candidate division WOR-3 bacterium</name>
    <dbReference type="NCBI Taxonomy" id="2052148"/>
    <lineage>
        <taxon>Bacteria</taxon>
        <taxon>Bacteria division WOR-3</taxon>
    </lineage>
</organism>
<protein>
    <submittedName>
        <fullName evidence="1">DUF4230 domain-containing protein</fullName>
    </submittedName>
</protein>
<dbReference type="EMBL" id="DQWE01000001">
    <property type="protein sequence ID" value="HDI82158.1"/>
    <property type="molecule type" value="Genomic_DNA"/>
</dbReference>
<evidence type="ECO:0000313" key="1">
    <source>
        <dbReference type="EMBL" id="HDI82158.1"/>
    </source>
</evidence>
<sequence>MRNMKWILLLLLLILIVVLLLVYRGTIVAIIKPEKIQRTTVTVLKNEKMAFLVTDRLVTQVVVEEKKVLPGIGTRSGYLIGTVKVYYGIDLSKLTPESIEVKPQKVIVHLPSPTVLDYSVDLSSLRFFTRETGMMKVASMFMKNDDLRKELEDRFYKEAIFFFKTNGLLPDVETIQSRLKGFEYPIRKLIHLNVEFKIKGANLKLDSKH</sequence>
<dbReference type="Pfam" id="PF14014">
    <property type="entry name" value="DUF4230"/>
    <property type="match status" value="1"/>
</dbReference>
<dbReference type="Proteomes" id="UP000885847">
    <property type="component" value="Unassembled WGS sequence"/>
</dbReference>
<proteinExistence type="predicted"/>
<gene>
    <name evidence="1" type="ORF">ENF18_00020</name>
</gene>